<dbReference type="SUPFAM" id="SSF46785">
    <property type="entry name" value="Winged helix' DNA-binding domain"/>
    <property type="match status" value="1"/>
</dbReference>
<dbReference type="InterPro" id="IPR001077">
    <property type="entry name" value="COMT_C"/>
</dbReference>
<dbReference type="InterPro" id="IPR012967">
    <property type="entry name" value="COMT_dimerisation"/>
</dbReference>
<dbReference type="InterPro" id="IPR029063">
    <property type="entry name" value="SAM-dependent_MTases_sf"/>
</dbReference>
<feature type="domain" description="O-methyltransferase C-terminal" evidence="4">
    <location>
        <begin position="254"/>
        <end position="396"/>
    </location>
</feature>
<proteinExistence type="predicted"/>
<sequence>MTKQESPNLAGLTTKAVASIDAYQADKTEEARQDALANAIRLVRALETPGDAIYKLFASPAILLAVKTASDMGVFTVLSEKRSAVSWEELAALKNADNQLVERIMRVLVCNGFASELGPGQYAATDLSNKMTERKTIGTMDSLLVSSDLYNHSHSRPVLIQYGQLSFIDFLPIIQKTPEYFQKSDYKNPGDPLDGPFQHAYNTTGSCWDWLAKNPDALDRFNTFMEGGRDDTSHWTDFFPAQKQLLDGVSTDSPLLVDIGGGRGHDLLGFKQKFPAAAGKLVLEDLPSVIEDIQKLDSGIQRVKHNFFEPQPIKGARAYYFKHIMHDWSDDNCRVILKHTTAAMERGFSKLLIEDYIVPDTNAGPKEALTDMIVMVWCPGIERTRQRWIELLKSVGLTITNFWLPAGYHKGIIEAELQGEPKDSAEV</sequence>
<evidence type="ECO:0000313" key="6">
    <source>
        <dbReference type="EMBL" id="CRL27004.1"/>
    </source>
</evidence>
<keyword evidence="2 6" id="KW-0808">Transferase</keyword>
<dbReference type="SUPFAM" id="SSF53335">
    <property type="entry name" value="S-adenosyl-L-methionine-dependent methyltransferases"/>
    <property type="match status" value="1"/>
</dbReference>
<dbReference type="EMBL" id="HG793153">
    <property type="protein sequence ID" value="CRL27004.1"/>
    <property type="molecule type" value="Genomic_DNA"/>
</dbReference>
<protein>
    <submittedName>
        <fullName evidence="6">O-methyltransferase, family 2</fullName>
    </submittedName>
</protein>
<dbReference type="Pfam" id="PF08100">
    <property type="entry name" value="Dimerisation"/>
    <property type="match status" value="1"/>
</dbReference>
<evidence type="ECO:0000256" key="3">
    <source>
        <dbReference type="ARBA" id="ARBA00022691"/>
    </source>
</evidence>
<organism evidence="6 7">
    <name type="scientific">Penicillium camemberti (strain FM 013)</name>
    <dbReference type="NCBI Taxonomy" id="1429867"/>
    <lineage>
        <taxon>Eukaryota</taxon>
        <taxon>Fungi</taxon>
        <taxon>Dikarya</taxon>
        <taxon>Ascomycota</taxon>
        <taxon>Pezizomycotina</taxon>
        <taxon>Eurotiomycetes</taxon>
        <taxon>Eurotiomycetidae</taxon>
        <taxon>Eurotiales</taxon>
        <taxon>Aspergillaceae</taxon>
        <taxon>Penicillium</taxon>
    </lineage>
</organism>
<reference evidence="6 7" key="1">
    <citation type="journal article" date="2014" name="Nat. Commun.">
        <title>Multiple recent horizontal transfers of a large genomic region in cheese making fungi.</title>
        <authorList>
            <person name="Cheeseman K."/>
            <person name="Ropars J."/>
            <person name="Renault P."/>
            <person name="Dupont J."/>
            <person name="Gouzy J."/>
            <person name="Branca A."/>
            <person name="Abraham A.L."/>
            <person name="Ceppi M."/>
            <person name="Conseiller E."/>
            <person name="Debuchy R."/>
            <person name="Malagnac F."/>
            <person name="Goarin A."/>
            <person name="Silar P."/>
            <person name="Lacoste S."/>
            <person name="Sallet E."/>
            <person name="Bensimon A."/>
            <person name="Giraud T."/>
            <person name="Brygoo Y."/>
        </authorList>
    </citation>
    <scope>NUCLEOTIDE SEQUENCE [LARGE SCALE GENOMIC DNA]</scope>
    <source>
        <strain evidence="7">FM 013</strain>
    </source>
</reference>
<dbReference type="GO" id="GO:0008171">
    <property type="term" value="F:O-methyltransferase activity"/>
    <property type="evidence" value="ECO:0007669"/>
    <property type="project" value="InterPro"/>
</dbReference>
<feature type="domain" description="O-methyltransferase dimerisation" evidence="5">
    <location>
        <begin position="65"/>
        <end position="132"/>
    </location>
</feature>
<name>A0A0G4PKX1_PENC3</name>
<evidence type="ECO:0000259" key="5">
    <source>
        <dbReference type="Pfam" id="PF08100"/>
    </source>
</evidence>
<evidence type="ECO:0000256" key="2">
    <source>
        <dbReference type="ARBA" id="ARBA00022679"/>
    </source>
</evidence>
<keyword evidence="7" id="KW-1185">Reference proteome</keyword>
<dbReference type="GO" id="GO:0044550">
    <property type="term" value="P:secondary metabolite biosynthetic process"/>
    <property type="evidence" value="ECO:0007669"/>
    <property type="project" value="UniProtKB-ARBA"/>
</dbReference>
<evidence type="ECO:0000256" key="1">
    <source>
        <dbReference type="ARBA" id="ARBA00022603"/>
    </source>
</evidence>
<dbReference type="InterPro" id="IPR016461">
    <property type="entry name" value="COMT-like"/>
</dbReference>
<evidence type="ECO:0000313" key="7">
    <source>
        <dbReference type="Proteomes" id="UP000053732"/>
    </source>
</evidence>
<dbReference type="AlphaFoldDB" id="A0A0G4PKX1"/>
<dbReference type="GO" id="GO:0046983">
    <property type="term" value="F:protein dimerization activity"/>
    <property type="evidence" value="ECO:0007669"/>
    <property type="project" value="InterPro"/>
</dbReference>
<keyword evidence="3" id="KW-0949">S-adenosyl-L-methionine</keyword>
<dbReference type="Pfam" id="PF00891">
    <property type="entry name" value="Methyltransf_2"/>
    <property type="match status" value="1"/>
</dbReference>
<dbReference type="Gene3D" id="1.10.10.10">
    <property type="entry name" value="Winged helix-like DNA-binding domain superfamily/Winged helix DNA-binding domain"/>
    <property type="match status" value="1"/>
</dbReference>
<dbReference type="STRING" id="1429867.A0A0G4PKX1"/>
<keyword evidence="1 6" id="KW-0489">Methyltransferase</keyword>
<dbReference type="PANTHER" id="PTHR43712:SF1">
    <property type="entry name" value="HYPOTHETICAL O-METHYLTRANSFERASE (EUROFUNG)-RELATED"/>
    <property type="match status" value="1"/>
</dbReference>
<dbReference type="GO" id="GO:0032259">
    <property type="term" value="P:methylation"/>
    <property type="evidence" value="ECO:0007669"/>
    <property type="project" value="UniProtKB-KW"/>
</dbReference>
<accession>A0A0G4PKX1</accession>
<gene>
    <name evidence="6" type="ORF">PCAMFM013_S020g000163</name>
</gene>
<dbReference type="Gene3D" id="3.40.50.150">
    <property type="entry name" value="Vaccinia Virus protein VP39"/>
    <property type="match status" value="1"/>
</dbReference>
<evidence type="ECO:0000259" key="4">
    <source>
        <dbReference type="Pfam" id="PF00891"/>
    </source>
</evidence>
<dbReference type="PROSITE" id="PS51683">
    <property type="entry name" value="SAM_OMT_II"/>
    <property type="match status" value="1"/>
</dbReference>
<dbReference type="InterPro" id="IPR036388">
    <property type="entry name" value="WH-like_DNA-bd_sf"/>
</dbReference>
<dbReference type="Proteomes" id="UP000053732">
    <property type="component" value="Unassembled WGS sequence"/>
</dbReference>
<dbReference type="InterPro" id="IPR036390">
    <property type="entry name" value="WH_DNA-bd_sf"/>
</dbReference>
<dbReference type="PANTHER" id="PTHR43712">
    <property type="entry name" value="PUTATIVE (AFU_ORTHOLOGUE AFUA_4G14580)-RELATED"/>
    <property type="match status" value="1"/>
</dbReference>